<gene>
    <name evidence="2" type="ORF">PT974_03100</name>
</gene>
<keyword evidence="3" id="KW-1185">Reference proteome</keyword>
<reference evidence="2 3" key="1">
    <citation type="submission" date="2024-01" db="EMBL/GenBank/DDBJ databases">
        <title>Complete genome of Cladobotryum mycophilum ATHUM6906.</title>
        <authorList>
            <person name="Christinaki A.C."/>
            <person name="Myridakis A.I."/>
            <person name="Kouvelis V.N."/>
        </authorList>
    </citation>
    <scope>NUCLEOTIDE SEQUENCE [LARGE SCALE GENOMIC DNA]</scope>
    <source>
        <strain evidence="2 3">ATHUM6906</strain>
    </source>
</reference>
<evidence type="ECO:0000256" key="1">
    <source>
        <dbReference type="SAM" id="MobiDB-lite"/>
    </source>
</evidence>
<evidence type="ECO:0000313" key="2">
    <source>
        <dbReference type="EMBL" id="KAK5994718.1"/>
    </source>
</evidence>
<dbReference type="EMBL" id="JAVFKD010000004">
    <property type="protein sequence ID" value="KAK5994718.1"/>
    <property type="molecule type" value="Genomic_DNA"/>
</dbReference>
<comment type="caution">
    <text evidence="2">The sequence shown here is derived from an EMBL/GenBank/DDBJ whole genome shotgun (WGS) entry which is preliminary data.</text>
</comment>
<dbReference type="Proteomes" id="UP001338125">
    <property type="component" value="Unassembled WGS sequence"/>
</dbReference>
<organism evidence="2 3">
    <name type="scientific">Cladobotryum mycophilum</name>
    <dbReference type="NCBI Taxonomy" id="491253"/>
    <lineage>
        <taxon>Eukaryota</taxon>
        <taxon>Fungi</taxon>
        <taxon>Dikarya</taxon>
        <taxon>Ascomycota</taxon>
        <taxon>Pezizomycotina</taxon>
        <taxon>Sordariomycetes</taxon>
        <taxon>Hypocreomycetidae</taxon>
        <taxon>Hypocreales</taxon>
        <taxon>Hypocreaceae</taxon>
        <taxon>Cladobotryum</taxon>
    </lineage>
</organism>
<sequence>MEYSRQESTNSESQTTAAESSPRKSFLLRIRCCLCITDFSDAEDREIPSNQVVVEPRSSPYLSGSLVGLSGQPTSELIATQNRIQLVPEAGVGLGFLSNTATERRYSTSEVAMAGMQSAFEFALTIAKKERAMSTGAVSRRSSILSSMSKRAYGFTLSFLKRQSSSSFRQSNFEGHFPEVFDRLTLAAANILESAIWTGNSEMIRIIAERWVDSLNKLISLPNFGEQMIERVVDERARLFKEILINPALGTDERFRGAVGIARVGVELLFTAIRLGPRYKKLCFVLSKLWVFGLIRVEELEEEGQKHVWKLIEIYTAKFVHTAESKDQLHTGIWAEVAVEVLRASVSYPNKRILHKITRECVKQWYQGIECQMGDVMLGLLVRKWVEFQRCVIDNRRNEAVGLAVVAMGLLQAAIQQRIDAVVERLLPRVIEGFEWSMGFYDGNTTSISEIGVVDQLSAEEGEEEETERKQSESAALHNYYSQEEGRENGDREIVEAIASLFAVTEVYDPNRLRLLALKILDIIEAISDQRRKILTSLLRQRIQVTRKGTHSPELQLQLMYLSTAIVYFLNVALVEEANEITKTSRPRALVALKGLAEALPRSITARDDFSRYERAISVLRS</sequence>
<name>A0ABR0SRG3_9HYPO</name>
<proteinExistence type="predicted"/>
<evidence type="ECO:0000313" key="3">
    <source>
        <dbReference type="Proteomes" id="UP001338125"/>
    </source>
</evidence>
<protein>
    <submittedName>
        <fullName evidence="2">Uncharacterized protein</fullName>
    </submittedName>
</protein>
<accession>A0ABR0SRG3</accession>
<feature type="region of interest" description="Disordered" evidence="1">
    <location>
        <begin position="459"/>
        <end position="485"/>
    </location>
</feature>